<comment type="caution">
    <text evidence="1">The sequence shown here is derived from an EMBL/GenBank/DDBJ whole genome shotgun (WGS) entry which is preliminary data.</text>
</comment>
<protein>
    <submittedName>
        <fullName evidence="1">Uncharacterized protein</fullName>
    </submittedName>
</protein>
<keyword evidence="2" id="KW-1185">Reference proteome</keyword>
<accession>A0A4Y2QAG1</accession>
<dbReference type="AlphaFoldDB" id="A0A4Y2QAG1"/>
<evidence type="ECO:0000313" key="1">
    <source>
        <dbReference type="EMBL" id="GBN59880.1"/>
    </source>
</evidence>
<dbReference type="EMBL" id="BGPR01013264">
    <property type="protein sequence ID" value="GBN59880.1"/>
    <property type="molecule type" value="Genomic_DNA"/>
</dbReference>
<reference evidence="1 2" key="1">
    <citation type="journal article" date="2019" name="Sci. Rep.">
        <title>Orb-weaving spider Araneus ventricosus genome elucidates the spidroin gene catalogue.</title>
        <authorList>
            <person name="Kono N."/>
            <person name="Nakamura H."/>
            <person name="Ohtoshi R."/>
            <person name="Moran D.A.P."/>
            <person name="Shinohara A."/>
            <person name="Yoshida Y."/>
            <person name="Fujiwara M."/>
            <person name="Mori M."/>
            <person name="Tomita M."/>
            <person name="Arakawa K."/>
        </authorList>
    </citation>
    <scope>NUCLEOTIDE SEQUENCE [LARGE SCALE GENOMIC DNA]</scope>
</reference>
<name>A0A4Y2QAG1_ARAVE</name>
<gene>
    <name evidence="1" type="ORF">AVEN_167481_1</name>
</gene>
<evidence type="ECO:0000313" key="2">
    <source>
        <dbReference type="Proteomes" id="UP000499080"/>
    </source>
</evidence>
<organism evidence="1 2">
    <name type="scientific">Araneus ventricosus</name>
    <name type="common">Orbweaver spider</name>
    <name type="synonym">Epeira ventricosa</name>
    <dbReference type="NCBI Taxonomy" id="182803"/>
    <lineage>
        <taxon>Eukaryota</taxon>
        <taxon>Metazoa</taxon>
        <taxon>Ecdysozoa</taxon>
        <taxon>Arthropoda</taxon>
        <taxon>Chelicerata</taxon>
        <taxon>Arachnida</taxon>
        <taxon>Araneae</taxon>
        <taxon>Araneomorphae</taxon>
        <taxon>Entelegynae</taxon>
        <taxon>Araneoidea</taxon>
        <taxon>Araneidae</taxon>
        <taxon>Araneus</taxon>
    </lineage>
</organism>
<dbReference type="Proteomes" id="UP000499080">
    <property type="component" value="Unassembled WGS sequence"/>
</dbReference>
<proteinExistence type="predicted"/>
<sequence>MHHSYNSDLGAEVSPLKRFLQVASQTISRTCIIPTPDLEPSVILKRFLQVASQTIKCYHETSSAIAKHQVQLISVPPMLSCAINDLLRMAFDERIRIYSLKHG</sequence>